<evidence type="ECO:0000256" key="5">
    <source>
        <dbReference type="RuleBase" id="RU004020"/>
    </source>
</evidence>
<dbReference type="GO" id="GO:0005634">
    <property type="term" value="C:nucleus"/>
    <property type="evidence" value="ECO:0007669"/>
    <property type="project" value="UniProtKB-SubCell"/>
</dbReference>
<dbReference type="Gene3D" id="1.10.10.10">
    <property type="entry name" value="Winged helix-like DNA-binding domain superfamily/Winged helix DNA-binding domain"/>
    <property type="match status" value="1"/>
</dbReference>
<dbReference type="PANTHER" id="PTHR10015:SF427">
    <property type="entry name" value="HEAT SHOCK FACTOR PROTEIN"/>
    <property type="match status" value="1"/>
</dbReference>
<dbReference type="SUPFAM" id="SSF46785">
    <property type="entry name" value="Winged helix' DNA-binding domain"/>
    <property type="match status" value="1"/>
</dbReference>
<dbReference type="EMBL" id="JAKWBI020000197">
    <property type="protein sequence ID" value="KAJ2899431.1"/>
    <property type="molecule type" value="Genomic_DNA"/>
</dbReference>
<comment type="caution">
    <text evidence="9">The sequence shown here is derived from an EMBL/GenBank/DDBJ whole genome shotgun (WGS) entry which is preliminary data.</text>
</comment>
<feature type="region of interest" description="Disordered" evidence="7">
    <location>
        <begin position="1"/>
        <end position="31"/>
    </location>
</feature>
<dbReference type="GO" id="GO:0043565">
    <property type="term" value="F:sequence-specific DNA binding"/>
    <property type="evidence" value="ECO:0007669"/>
    <property type="project" value="InterPro"/>
</dbReference>
<feature type="region of interest" description="Disordered" evidence="7">
    <location>
        <begin position="402"/>
        <end position="471"/>
    </location>
</feature>
<protein>
    <recommendedName>
        <fullName evidence="8">HSF-type DNA-binding domain-containing protein</fullName>
    </recommendedName>
</protein>
<dbReference type="Proteomes" id="UP001201980">
    <property type="component" value="Unassembled WGS sequence"/>
</dbReference>
<comment type="similarity">
    <text evidence="2 5">Belongs to the HSF family.</text>
</comment>
<feature type="compositionally biased region" description="Low complexity" evidence="7">
    <location>
        <begin position="575"/>
        <end position="594"/>
    </location>
</feature>
<dbReference type="Pfam" id="PF00447">
    <property type="entry name" value="HSF_DNA-bind"/>
    <property type="match status" value="1"/>
</dbReference>
<feature type="region of interest" description="Disordered" evidence="7">
    <location>
        <begin position="251"/>
        <end position="275"/>
    </location>
</feature>
<feature type="region of interest" description="Disordered" evidence="7">
    <location>
        <begin position="732"/>
        <end position="772"/>
    </location>
</feature>
<sequence>MYPNMTTPNNRKRPAPGASPIVPMQQQTFPTAGPDSMIQWVPGSDGTSFVDGTGRGMNSYNMAPQPQFSQGLAPSPSTALARRPINNALIPSLRQTAPFEWNYDDPNFLTAPSSEAMDDSDNIDTLLEKAQRAKREAQSKRKQIPPFVQKLSSFLNEQKNTELIRWSEKGDSFIVLDEDEFAKTLIPELFKHNNYASFVRQLNMYGFHKRVGLSDNSMKASERKNKSPSEYHNPYFRKGYPDLLWLINKPKSSTGKKKKKEDGEGDSDDDMLADDSLGPSIPASKTFSGEISQLPKKDLTVVHDQIKQIQENQAKLQGAIARISKDQKDLINRAAVFQHLHDRHDRSINLILSFLANVYRKSLEDSQGQNVADLLASIIPPTAQGAQGSVFNLDGFDGLVNSAGNQSSMSPPKRAQRLLPPIPNQQHHSPSSVGASSSPTGPSPGGYMATPHYPQTGSVTEVIDPSPADTASPAYLKQALQEHPQEGMLKLMQGTANAAPSSSNVEIPAAVANTASALSSDQRDQMLNLMAAQSTAGPDITIPSPAPTTSAANARPSHGHSMSTGHVSQPPPVVPSASTSTPASMAAPASMPPATNISTTTQNITGALSSPALPLSLHGLGQSQAEIDEIQRMNDEQTHKLNELAHILGPLSPSGRIPGIEENDNTGGSGYFDVDVDQFLDPQAYQNDDMDFGHTGMIPGGLDGTNPEFESFNLDHATAAFKSDSVAATANGNGIDPINTPSPSGTEEVPRDDLSSVGLGMAGFPDGMERETKRRRFRHACASSPRAVDIVLRAGRTFRRKPLPDKQGKVDWASDRPAQEE</sequence>
<feature type="region of interest" description="Disordered" evidence="7">
    <location>
        <begin position="795"/>
        <end position="821"/>
    </location>
</feature>
<evidence type="ECO:0000256" key="3">
    <source>
        <dbReference type="ARBA" id="ARBA00023125"/>
    </source>
</evidence>
<feature type="domain" description="HSF-type DNA-binding" evidence="8">
    <location>
        <begin position="143"/>
        <end position="250"/>
    </location>
</feature>
<feature type="compositionally biased region" description="Low complexity" evidence="7">
    <location>
        <begin position="429"/>
        <end position="440"/>
    </location>
</feature>
<evidence type="ECO:0000256" key="6">
    <source>
        <dbReference type="SAM" id="Coils"/>
    </source>
</evidence>
<keyword evidence="6" id="KW-0175">Coiled coil</keyword>
<evidence type="ECO:0000256" key="4">
    <source>
        <dbReference type="ARBA" id="ARBA00023242"/>
    </source>
</evidence>
<keyword evidence="10" id="KW-1185">Reference proteome</keyword>
<dbReference type="SMART" id="SM00415">
    <property type="entry name" value="HSF"/>
    <property type="match status" value="1"/>
</dbReference>
<dbReference type="PANTHER" id="PTHR10015">
    <property type="entry name" value="HEAT SHOCK TRANSCRIPTION FACTOR"/>
    <property type="match status" value="1"/>
</dbReference>
<evidence type="ECO:0000313" key="9">
    <source>
        <dbReference type="EMBL" id="KAJ2899431.1"/>
    </source>
</evidence>
<dbReference type="PRINTS" id="PR00056">
    <property type="entry name" value="HSFDOMAIN"/>
</dbReference>
<feature type="compositionally biased region" description="Low complexity" evidence="7">
    <location>
        <begin position="540"/>
        <end position="552"/>
    </location>
</feature>
<keyword evidence="4" id="KW-0539">Nucleus</keyword>
<evidence type="ECO:0000256" key="7">
    <source>
        <dbReference type="SAM" id="MobiDB-lite"/>
    </source>
</evidence>
<feature type="region of interest" description="Disordered" evidence="7">
    <location>
        <begin position="536"/>
        <end position="598"/>
    </location>
</feature>
<keyword evidence="3" id="KW-0238">DNA-binding</keyword>
<feature type="coiled-coil region" evidence="6">
    <location>
        <begin position="116"/>
        <end position="143"/>
    </location>
</feature>
<feature type="compositionally biased region" description="Acidic residues" evidence="7">
    <location>
        <begin position="263"/>
        <end position="273"/>
    </location>
</feature>
<organism evidence="9 10">
    <name type="scientific">Zalerion maritima</name>
    <dbReference type="NCBI Taxonomy" id="339359"/>
    <lineage>
        <taxon>Eukaryota</taxon>
        <taxon>Fungi</taxon>
        <taxon>Dikarya</taxon>
        <taxon>Ascomycota</taxon>
        <taxon>Pezizomycotina</taxon>
        <taxon>Sordariomycetes</taxon>
        <taxon>Lulworthiomycetidae</taxon>
        <taxon>Lulworthiales</taxon>
        <taxon>Lulworthiaceae</taxon>
        <taxon>Zalerion</taxon>
    </lineage>
</organism>
<dbReference type="InterPro" id="IPR036388">
    <property type="entry name" value="WH-like_DNA-bd_sf"/>
</dbReference>
<dbReference type="GO" id="GO:0003700">
    <property type="term" value="F:DNA-binding transcription factor activity"/>
    <property type="evidence" value="ECO:0007669"/>
    <property type="project" value="InterPro"/>
</dbReference>
<proteinExistence type="inferred from homology"/>
<dbReference type="AlphaFoldDB" id="A0AAD5RPM1"/>
<dbReference type="InterPro" id="IPR036390">
    <property type="entry name" value="WH_DNA-bd_sf"/>
</dbReference>
<dbReference type="InterPro" id="IPR000232">
    <property type="entry name" value="HSF_DNA-bd"/>
</dbReference>
<feature type="compositionally biased region" description="Basic and acidic residues" evidence="7">
    <location>
        <begin position="802"/>
        <end position="821"/>
    </location>
</feature>
<evidence type="ECO:0000313" key="10">
    <source>
        <dbReference type="Proteomes" id="UP001201980"/>
    </source>
</evidence>
<evidence type="ECO:0000256" key="1">
    <source>
        <dbReference type="ARBA" id="ARBA00004123"/>
    </source>
</evidence>
<comment type="subcellular location">
    <subcellularLocation>
        <location evidence="1">Nucleus</location>
    </subcellularLocation>
</comment>
<dbReference type="FunFam" id="1.10.10.10:FF:000173">
    <property type="entry name" value="Heat shock transcription factor Hsf1"/>
    <property type="match status" value="1"/>
</dbReference>
<gene>
    <name evidence="9" type="ORF">MKZ38_003046</name>
</gene>
<evidence type="ECO:0000256" key="2">
    <source>
        <dbReference type="ARBA" id="ARBA00006403"/>
    </source>
</evidence>
<name>A0AAD5RPM1_9PEZI</name>
<evidence type="ECO:0000259" key="8">
    <source>
        <dbReference type="SMART" id="SM00415"/>
    </source>
</evidence>
<accession>A0AAD5RPM1</accession>
<reference evidence="9" key="1">
    <citation type="submission" date="2022-07" db="EMBL/GenBank/DDBJ databases">
        <title>Draft genome sequence of Zalerion maritima ATCC 34329, a (micro)plastics degrading marine fungus.</title>
        <authorList>
            <person name="Paco A."/>
            <person name="Goncalves M.F.M."/>
            <person name="Rocha-Santos T.A.P."/>
            <person name="Alves A."/>
        </authorList>
    </citation>
    <scope>NUCLEOTIDE SEQUENCE</scope>
    <source>
        <strain evidence="9">ATCC 34329</strain>
    </source>
</reference>